<protein>
    <submittedName>
        <fullName evidence="3">Uncharacterized protein</fullName>
    </submittedName>
</protein>
<reference evidence="3 4" key="1">
    <citation type="submission" date="2018-07" db="EMBL/GenBank/DDBJ databases">
        <title>Draft Genome Assemblies for Five Robust Yarrowia lipolytica Strains Exhibiting High Lipid Production and Pentose Sugar Utilization and Sugar Alcohol Secretion from Undetoxified Lignocellulosic Biomass Hydrolysates.</title>
        <authorList>
            <consortium name="DOE Joint Genome Institute"/>
            <person name="Walker C."/>
            <person name="Ryu S."/>
            <person name="Na H."/>
            <person name="Zane M."/>
            <person name="LaButti K."/>
            <person name="Lipzen A."/>
            <person name="Haridas S."/>
            <person name="Barry K."/>
            <person name="Grigoriev I.V."/>
            <person name="Quarterman J."/>
            <person name="Slininger P."/>
            <person name="Dien B."/>
            <person name="Trinh C.T."/>
        </authorList>
    </citation>
    <scope>NUCLEOTIDE SEQUENCE [LARGE SCALE GENOMIC DNA]</scope>
    <source>
        <strain evidence="3 4">YB392</strain>
    </source>
</reference>
<accession>A0A371C4V2</accession>
<dbReference type="Proteomes" id="UP000256601">
    <property type="component" value="Unassembled WGS sequence"/>
</dbReference>
<name>A0A371C4V2_YARLL</name>
<feature type="region of interest" description="Disordered" evidence="2">
    <location>
        <begin position="79"/>
        <end position="103"/>
    </location>
</feature>
<feature type="non-terminal residue" evidence="3">
    <location>
        <position position="103"/>
    </location>
</feature>
<evidence type="ECO:0000313" key="3">
    <source>
        <dbReference type="EMBL" id="RDW25328.1"/>
    </source>
</evidence>
<sequence length="103" mass="12197">MTLNMCKRDHEERLKDRVERLEEEVSNTQDRVEGSNEQLRRALLTKKLTQSEVNALRQSLDENEINLIEYHEELVSCREEQSLLGGPRKRKKIERTSTTRSSR</sequence>
<dbReference type="EMBL" id="KZ857338">
    <property type="protein sequence ID" value="RDW25328.1"/>
    <property type="molecule type" value="Genomic_DNA"/>
</dbReference>
<evidence type="ECO:0000256" key="2">
    <source>
        <dbReference type="SAM" id="MobiDB-lite"/>
    </source>
</evidence>
<gene>
    <name evidence="3" type="ORF">B0I71DRAFT_42044</name>
</gene>
<feature type="coiled-coil region" evidence="1">
    <location>
        <begin position="4"/>
        <end position="73"/>
    </location>
</feature>
<evidence type="ECO:0000313" key="4">
    <source>
        <dbReference type="Proteomes" id="UP000256601"/>
    </source>
</evidence>
<dbReference type="VEuPathDB" id="FungiDB:YALI0_E18810g"/>
<evidence type="ECO:0000256" key="1">
    <source>
        <dbReference type="SAM" id="Coils"/>
    </source>
</evidence>
<dbReference type="VEuPathDB" id="FungiDB:YALI1_E22555g"/>
<proteinExistence type="predicted"/>
<organism evidence="3 4">
    <name type="scientific">Yarrowia lipolytica</name>
    <name type="common">Candida lipolytica</name>
    <dbReference type="NCBI Taxonomy" id="4952"/>
    <lineage>
        <taxon>Eukaryota</taxon>
        <taxon>Fungi</taxon>
        <taxon>Dikarya</taxon>
        <taxon>Ascomycota</taxon>
        <taxon>Saccharomycotina</taxon>
        <taxon>Dipodascomycetes</taxon>
        <taxon>Dipodascales</taxon>
        <taxon>Dipodascales incertae sedis</taxon>
        <taxon>Yarrowia</taxon>
    </lineage>
</organism>
<dbReference type="AlphaFoldDB" id="A0A371C4V2"/>
<keyword evidence="1" id="KW-0175">Coiled coil</keyword>